<keyword evidence="7" id="KW-0812">Transmembrane</keyword>
<feature type="domain" description="Histidine kinase" evidence="8">
    <location>
        <begin position="375"/>
        <end position="590"/>
    </location>
</feature>
<accession>A0A3B1CGZ5</accession>
<dbReference type="SUPFAM" id="SSF55874">
    <property type="entry name" value="ATPase domain of HSP90 chaperone/DNA topoisomerase II/histidine kinase"/>
    <property type="match status" value="1"/>
</dbReference>
<dbReference type="SMART" id="SM00388">
    <property type="entry name" value="HisKA"/>
    <property type="match status" value="1"/>
</dbReference>
<sequence length="600" mass="66830">MPERKEIKHYLWLVWLGVVLSLAAVALIAFSLNQTLKAESEASFRKNLQFLAESSAKSVKLFFDSVISEIVLLSEIDAVKQYKSEDVDLAFRGVIAKHNERISHMILLNNKGEIQVMVTKDTDPFQIRTEINEFFRETMAVWRVSISRNLFVSETYRGLAIGMPIFRKLKSRPGQKKGPSWIYASGTLMALVGVDDLVNQLIGPIRMEKAGIAWLYTGGNDILANKERLGEFTKDIYGDRGGPDRLNDDFGRAIKGDAPGGWSVLDKDGRAMEIKSFNDKWFISTAKIKILDRVWTLAVAAPQSAATHFLTKSFMQTAALFAFMVVILLSGGFMITRLYQRRVRAEEKALYASELEEKNRSLRSLTKRMDEFLSIVSHDIRSPLSVIVGFVKMIRSAPNGDQFNRETTTMLRSANRLMQLVNDILDVSKLEAGKVRLAYEPLVIDDLITESFLTMELGAKEKEQDISLSLGEETTMEGDGAKLLQVMNNLIANAIKFTPKGGRIRVNKTAQNGAVEILVSDTGPGIPADQQGMVFDKFEQVKHHQQGIEPGSGLGLTICKNLVDLHMGEIRVSSAPGEGSTFYITLPLKRPATSRVSDGK</sequence>
<dbReference type="EMBL" id="UOGE01000083">
    <property type="protein sequence ID" value="VAX23244.1"/>
    <property type="molecule type" value="Genomic_DNA"/>
</dbReference>
<keyword evidence="3" id="KW-0597">Phosphoprotein</keyword>
<name>A0A3B1CGZ5_9ZZZZ</name>
<dbReference type="SUPFAM" id="SSF47384">
    <property type="entry name" value="Homodimeric domain of signal transducing histidine kinase"/>
    <property type="match status" value="1"/>
</dbReference>
<dbReference type="InterPro" id="IPR004358">
    <property type="entry name" value="Sig_transdc_His_kin-like_C"/>
</dbReference>
<dbReference type="FunFam" id="3.30.565.10:FF:000006">
    <property type="entry name" value="Sensor histidine kinase WalK"/>
    <property type="match status" value="1"/>
</dbReference>
<proteinExistence type="predicted"/>
<evidence type="ECO:0000256" key="7">
    <source>
        <dbReference type="SAM" id="Phobius"/>
    </source>
</evidence>
<reference evidence="9" key="1">
    <citation type="submission" date="2018-06" db="EMBL/GenBank/DDBJ databases">
        <authorList>
            <person name="Zhirakovskaya E."/>
        </authorList>
    </citation>
    <scope>NUCLEOTIDE SEQUENCE</scope>
</reference>
<keyword evidence="7" id="KW-1133">Transmembrane helix</keyword>
<organism evidence="9">
    <name type="scientific">hydrothermal vent metagenome</name>
    <dbReference type="NCBI Taxonomy" id="652676"/>
    <lineage>
        <taxon>unclassified sequences</taxon>
        <taxon>metagenomes</taxon>
        <taxon>ecological metagenomes</taxon>
    </lineage>
</organism>
<dbReference type="PROSITE" id="PS50109">
    <property type="entry name" value="HIS_KIN"/>
    <property type="match status" value="1"/>
</dbReference>
<dbReference type="PRINTS" id="PR00344">
    <property type="entry name" value="BCTRLSENSOR"/>
</dbReference>
<evidence type="ECO:0000256" key="4">
    <source>
        <dbReference type="ARBA" id="ARBA00022679"/>
    </source>
</evidence>
<dbReference type="CDD" id="cd00082">
    <property type="entry name" value="HisKA"/>
    <property type="match status" value="1"/>
</dbReference>
<dbReference type="GO" id="GO:0000155">
    <property type="term" value="F:phosphorelay sensor kinase activity"/>
    <property type="evidence" value="ECO:0007669"/>
    <property type="project" value="InterPro"/>
</dbReference>
<evidence type="ECO:0000256" key="6">
    <source>
        <dbReference type="ARBA" id="ARBA00023012"/>
    </source>
</evidence>
<dbReference type="Pfam" id="PF00512">
    <property type="entry name" value="HisKA"/>
    <property type="match status" value="1"/>
</dbReference>
<dbReference type="AlphaFoldDB" id="A0A3B1CGZ5"/>
<evidence type="ECO:0000256" key="2">
    <source>
        <dbReference type="ARBA" id="ARBA00012438"/>
    </source>
</evidence>
<dbReference type="CDD" id="cd16922">
    <property type="entry name" value="HATPase_EvgS-ArcB-TorS-like"/>
    <property type="match status" value="1"/>
</dbReference>
<dbReference type="InterPro" id="IPR036890">
    <property type="entry name" value="HATPase_C_sf"/>
</dbReference>
<feature type="transmembrane region" description="Helical" evidence="7">
    <location>
        <begin position="12"/>
        <end position="32"/>
    </location>
</feature>
<feature type="transmembrane region" description="Helical" evidence="7">
    <location>
        <begin position="318"/>
        <end position="339"/>
    </location>
</feature>
<dbReference type="SMART" id="SM00387">
    <property type="entry name" value="HATPase_c"/>
    <property type="match status" value="1"/>
</dbReference>
<gene>
    <name evidence="9" type="ORF">MNBD_NITROSPINAE02-1968</name>
</gene>
<evidence type="ECO:0000256" key="3">
    <source>
        <dbReference type="ARBA" id="ARBA00022553"/>
    </source>
</evidence>
<dbReference type="InterPro" id="IPR036097">
    <property type="entry name" value="HisK_dim/P_sf"/>
</dbReference>
<keyword evidence="4" id="KW-0808">Transferase</keyword>
<dbReference type="Gene3D" id="1.10.287.130">
    <property type="match status" value="1"/>
</dbReference>
<dbReference type="InterPro" id="IPR005467">
    <property type="entry name" value="His_kinase_dom"/>
</dbReference>
<dbReference type="Gene3D" id="3.30.565.10">
    <property type="entry name" value="Histidine kinase-like ATPase, C-terminal domain"/>
    <property type="match status" value="1"/>
</dbReference>
<keyword evidence="6" id="KW-0902">Two-component regulatory system</keyword>
<dbReference type="PANTHER" id="PTHR43711:SF1">
    <property type="entry name" value="HISTIDINE KINASE 1"/>
    <property type="match status" value="1"/>
</dbReference>
<keyword evidence="7" id="KW-0472">Membrane</keyword>
<dbReference type="EC" id="2.7.13.3" evidence="2"/>
<keyword evidence="5" id="KW-0418">Kinase</keyword>
<dbReference type="InterPro" id="IPR003661">
    <property type="entry name" value="HisK_dim/P_dom"/>
</dbReference>
<comment type="catalytic activity">
    <reaction evidence="1">
        <text>ATP + protein L-histidine = ADP + protein N-phospho-L-histidine.</text>
        <dbReference type="EC" id="2.7.13.3"/>
    </reaction>
</comment>
<evidence type="ECO:0000256" key="5">
    <source>
        <dbReference type="ARBA" id="ARBA00022777"/>
    </source>
</evidence>
<evidence type="ECO:0000259" key="8">
    <source>
        <dbReference type="PROSITE" id="PS50109"/>
    </source>
</evidence>
<evidence type="ECO:0000313" key="9">
    <source>
        <dbReference type="EMBL" id="VAX23244.1"/>
    </source>
</evidence>
<dbReference type="InterPro" id="IPR003594">
    <property type="entry name" value="HATPase_dom"/>
</dbReference>
<evidence type="ECO:0000256" key="1">
    <source>
        <dbReference type="ARBA" id="ARBA00000085"/>
    </source>
</evidence>
<protein>
    <recommendedName>
        <fullName evidence="2">histidine kinase</fullName>
        <ecNumber evidence="2">2.7.13.3</ecNumber>
    </recommendedName>
</protein>
<dbReference type="PANTHER" id="PTHR43711">
    <property type="entry name" value="TWO-COMPONENT HISTIDINE KINASE"/>
    <property type="match status" value="1"/>
</dbReference>
<dbReference type="Pfam" id="PF02518">
    <property type="entry name" value="HATPase_c"/>
    <property type="match status" value="1"/>
</dbReference>
<dbReference type="InterPro" id="IPR050736">
    <property type="entry name" value="Sensor_HK_Regulatory"/>
</dbReference>